<evidence type="ECO:0000313" key="8">
    <source>
        <dbReference type="Proteomes" id="UP000265742"/>
    </source>
</evidence>
<dbReference type="PANTHER" id="PTHR12001">
    <property type="entry name" value="GERANYLGERANYL PYROPHOSPHATE SYNTHASE"/>
    <property type="match status" value="1"/>
</dbReference>
<evidence type="ECO:0000256" key="4">
    <source>
        <dbReference type="ARBA" id="ARBA00022723"/>
    </source>
</evidence>
<evidence type="ECO:0000256" key="5">
    <source>
        <dbReference type="ARBA" id="ARBA00022842"/>
    </source>
</evidence>
<comment type="caution">
    <text evidence="7">The sequence shown here is derived from an EMBL/GenBank/DDBJ whole genome shotgun (WGS) entry which is preliminary data.</text>
</comment>
<dbReference type="InterPro" id="IPR033749">
    <property type="entry name" value="Polyprenyl_synt_CS"/>
</dbReference>
<name>A0A3A1TTW1_9MICO</name>
<comment type="similarity">
    <text evidence="2 6">Belongs to the FPP/GGPP synthase family.</text>
</comment>
<dbReference type="CDD" id="cd00685">
    <property type="entry name" value="Trans_IPPS_HT"/>
    <property type="match status" value="1"/>
</dbReference>
<evidence type="ECO:0000256" key="6">
    <source>
        <dbReference type="RuleBase" id="RU004466"/>
    </source>
</evidence>
<dbReference type="InterPro" id="IPR008949">
    <property type="entry name" value="Isoprenoid_synthase_dom_sf"/>
</dbReference>
<sequence>MSTGGRLVDLVQHRIDEFLDARAPILAAISDDTAPMGAISRDFLRFGKRFRARFCYWGWQSVQGLDDAGYFFGDTSSRDVPAVVGVATALELFHAAALVHDDLIDASDTRRGAPSAHRRFEQEHRDRRFVGDAGRFGDSSAILLGDLLLVWSDELFAESLEQLADRDNARAARAEFNRMRTDVTAGQYLDIVAEASWPHVRDGAEVDTAINVITYKSAKYSIEAPLAIGASLGGASLAQMAALREFGLPLGIAFQLRDDLLGVYGDSSVTGKPAGDDLVEGKRTVLVAVARQALPASARRTVDELLGDPDLTEEQVRMLQETIRGAGAIDEVERMIAENVDRALDALDGAPLTADARGALTRLAESISVRTA</sequence>
<dbReference type="OrthoDB" id="4497239at2"/>
<proteinExistence type="inferred from homology"/>
<keyword evidence="4" id="KW-0479">Metal-binding</keyword>
<keyword evidence="8" id="KW-1185">Reference proteome</keyword>
<evidence type="ECO:0000313" key="7">
    <source>
        <dbReference type="EMBL" id="RIX27653.1"/>
    </source>
</evidence>
<dbReference type="AlphaFoldDB" id="A0A3A1TTW1"/>
<accession>A0A3A1TTW1</accession>
<gene>
    <name evidence="7" type="ORF">D1781_08810</name>
</gene>
<comment type="cofactor">
    <cofactor evidence="1">
        <name>Mg(2+)</name>
        <dbReference type="ChEBI" id="CHEBI:18420"/>
    </cofactor>
</comment>
<dbReference type="EMBL" id="QXTG01000002">
    <property type="protein sequence ID" value="RIX27653.1"/>
    <property type="molecule type" value="Genomic_DNA"/>
</dbReference>
<evidence type="ECO:0000256" key="2">
    <source>
        <dbReference type="ARBA" id="ARBA00006706"/>
    </source>
</evidence>
<dbReference type="SUPFAM" id="SSF48576">
    <property type="entry name" value="Terpenoid synthases"/>
    <property type="match status" value="1"/>
</dbReference>
<dbReference type="Gene3D" id="1.10.600.10">
    <property type="entry name" value="Farnesyl Diphosphate Synthase"/>
    <property type="match status" value="1"/>
</dbReference>
<protein>
    <submittedName>
        <fullName evidence="7">Polyprenyl synthetase family protein</fullName>
    </submittedName>
</protein>
<evidence type="ECO:0000256" key="3">
    <source>
        <dbReference type="ARBA" id="ARBA00022679"/>
    </source>
</evidence>
<keyword evidence="3 6" id="KW-0808">Transferase</keyword>
<dbReference type="GO" id="GO:0046872">
    <property type="term" value="F:metal ion binding"/>
    <property type="evidence" value="ECO:0007669"/>
    <property type="project" value="UniProtKB-KW"/>
</dbReference>
<dbReference type="PROSITE" id="PS00444">
    <property type="entry name" value="POLYPRENYL_SYNTHASE_2"/>
    <property type="match status" value="1"/>
</dbReference>
<dbReference type="InterPro" id="IPR000092">
    <property type="entry name" value="Polyprenyl_synt"/>
</dbReference>
<dbReference type="GO" id="GO:0004659">
    <property type="term" value="F:prenyltransferase activity"/>
    <property type="evidence" value="ECO:0007669"/>
    <property type="project" value="InterPro"/>
</dbReference>
<reference evidence="8" key="1">
    <citation type="submission" date="2018-09" db="EMBL/GenBank/DDBJ databases">
        <authorList>
            <person name="Kim I."/>
        </authorList>
    </citation>
    <scope>NUCLEOTIDE SEQUENCE [LARGE SCALE GENOMIC DNA]</scope>
    <source>
        <strain evidence="8">DD4a</strain>
    </source>
</reference>
<keyword evidence="5" id="KW-0460">Magnesium</keyword>
<dbReference type="Proteomes" id="UP000265742">
    <property type="component" value="Unassembled WGS sequence"/>
</dbReference>
<dbReference type="Pfam" id="PF00348">
    <property type="entry name" value="polyprenyl_synt"/>
    <property type="match status" value="1"/>
</dbReference>
<evidence type="ECO:0000256" key="1">
    <source>
        <dbReference type="ARBA" id="ARBA00001946"/>
    </source>
</evidence>
<dbReference type="SFLD" id="SFLDS00005">
    <property type="entry name" value="Isoprenoid_Synthase_Type_I"/>
    <property type="match status" value="1"/>
</dbReference>
<dbReference type="RefSeq" id="WP_119481962.1">
    <property type="nucleotide sequence ID" value="NZ_QXTG01000002.1"/>
</dbReference>
<dbReference type="PROSITE" id="PS00723">
    <property type="entry name" value="POLYPRENYL_SYNTHASE_1"/>
    <property type="match status" value="1"/>
</dbReference>
<organism evidence="7 8">
    <name type="scientific">Amnibacterium setariae</name>
    <dbReference type="NCBI Taxonomy" id="2306585"/>
    <lineage>
        <taxon>Bacteria</taxon>
        <taxon>Bacillati</taxon>
        <taxon>Actinomycetota</taxon>
        <taxon>Actinomycetes</taxon>
        <taxon>Micrococcales</taxon>
        <taxon>Microbacteriaceae</taxon>
        <taxon>Amnibacterium</taxon>
    </lineage>
</organism>
<dbReference type="GO" id="GO:0008299">
    <property type="term" value="P:isoprenoid biosynthetic process"/>
    <property type="evidence" value="ECO:0007669"/>
    <property type="project" value="InterPro"/>
</dbReference>
<dbReference type="PANTHER" id="PTHR12001:SF85">
    <property type="entry name" value="SHORT CHAIN ISOPRENYL DIPHOSPHATE SYNTHASE"/>
    <property type="match status" value="1"/>
</dbReference>